<sequence length="91" mass="10995">MRFPKVQNMHVFTPKRCATANKVMYRSQQTAQSEANRLSIERNVDLWIYHCEYCNTWHLTSHLPQTAWTKVPLNQQLKPHSRKRGYKPRRR</sequence>
<reference evidence="2" key="1">
    <citation type="journal article" date="2014" name="Int. J. Syst. Evol. Microbiol.">
        <title>Complete genome sequence of Corynebacterium casei LMG S-19264T (=DSM 44701T), isolated from a smear-ripened cheese.</title>
        <authorList>
            <consortium name="US DOE Joint Genome Institute (JGI-PGF)"/>
            <person name="Walter F."/>
            <person name="Albersmeier A."/>
            <person name="Kalinowski J."/>
            <person name="Ruckert C."/>
        </authorList>
    </citation>
    <scope>NUCLEOTIDE SEQUENCE</scope>
    <source>
        <strain evidence="2">CCM 8606</strain>
    </source>
</reference>
<evidence type="ECO:0000256" key="1">
    <source>
        <dbReference type="SAM" id="MobiDB-lite"/>
    </source>
</evidence>
<evidence type="ECO:0000313" key="2">
    <source>
        <dbReference type="EMBL" id="GGI15628.1"/>
    </source>
</evidence>
<dbReference type="EMBL" id="BMDH01000007">
    <property type="protein sequence ID" value="GGI15628.1"/>
    <property type="molecule type" value="Genomic_DNA"/>
</dbReference>
<feature type="compositionally biased region" description="Basic residues" evidence="1">
    <location>
        <begin position="79"/>
        <end position="91"/>
    </location>
</feature>
<comment type="caution">
    <text evidence="2">The sequence shown here is derived from an EMBL/GenBank/DDBJ whole genome shotgun (WGS) entry which is preliminary data.</text>
</comment>
<accession>A0A8J3AJJ9</accession>
<name>A0A8J3AJJ9_9BIFI</name>
<organism evidence="2 3">
    <name type="scientific">Galliscardovia ingluviei</name>
    <dbReference type="NCBI Taxonomy" id="1769422"/>
    <lineage>
        <taxon>Bacteria</taxon>
        <taxon>Bacillati</taxon>
        <taxon>Actinomycetota</taxon>
        <taxon>Actinomycetes</taxon>
        <taxon>Bifidobacteriales</taxon>
        <taxon>Bifidobacteriaceae</taxon>
        <taxon>Galliscardovia</taxon>
    </lineage>
</organism>
<proteinExistence type="predicted"/>
<dbReference type="AlphaFoldDB" id="A0A8J3AJJ9"/>
<evidence type="ECO:0000313" key="3">
    <source>
        <dbReference type="Proteomes" id="UP000619536"/>
    </source>
</evidence>
<feature type="region of interest" description="Disordered" evidence="1">
    <location>
        <begin position="72"/>
        <end position="91"/>
    </location>
</feature>
<dbReference type="Proteomes" id="UP000619536">
    <property type="component" value="Unassembled WGS sequence"/>
</dbReference>
<reference evidence="2" key="2">
    <citation type="submission" date="2020-09" db="EMBL/GenBank/DDBJ databases">
        <authorList>
            <person name="Sun Q."/>
            <person name="Sedlacek I."/>
        </authorList>
    </citation>
    <scope>NUCLEOTIDE SEQUENCE</scope>
    <source>
        <strain evidence="2">CCM 8606</strain>
    </source>
</reference>
<gene>
    <name evidence="2" type="ORF">GCM10007377_16840</name>
</gene>
<protein>
    <submittedName>
        <fullName evidence="2">Uncharacterized protein</fullName>
    </submittedName>
</protein>
<keyword evidence="3" id="KW-1185">Reference proteome</keyword>